<evidence type="ECO:0000313" key="2">
    <source>
        <dbReference type="EMBL" id="KAB2594747.1"/>
    </source>
</evidence>
<accession>A0A5N5EVF1</accession>
<reference evidence="2 3" key="3">
    <citation type="submission" date="2019-11" db="EMBL/GenBank/DDBJ databases">
        <title>A de novo genome assembly of a pear dwarfing rootstock.</title>
        <authorList>
            <person name="Wang F."/>
            <person name="Wang J."/>
            <person name="Li S."/>
            <person name="Zhang Y."/>
            <person name="Fang M."/>
            <person name="Ma L."/>
            <person name="Zhao Y."/>
            <person name="Jiang S."/>
        </authorList>
    </citation>
    <scope>NUCLEOTIDE SEQUENCE [LARGE SCALE GENOMIC DNA]</scope>
    <source>
        <strain evidence="2">S2</strain>
        <tissue evidence="2">Leaf</tissue>
    </source>
</reference>
<evidence type="ECO:0000259" key="1">
    <source>
        <dbReference type="Pfam" id="PF25019"/>
    </source>
</evidence>
<reference evidence="3" key="2">
    <citation type="submission" date="2019-10" db="EMBL/GenBank/DDBJ databases">
        <title>A de novo genome assembly of a pear dwarfing rootstock.</title>
        <authorList>
            <person name="Wang F."/>
            <person name="Wang J."/>
            <person name="Li S."/>
            <person name="Zhang Y."/>
            <person name="Fang M."/>
            <person name="Ma L."/>
            <person name="Zhao Y."/>
            <person name="Jiang S."/>
        </authorList>
    </citation>
    <scope>NUCLEOTIDE SEQUENCE [LARGE SCALE GENOMIC DNA]</scope>
</reference>
<reference evidence="2 3" key="1">
    <citation type="submission" date="2019-09" db="EMBL/GenBank/DDBJ databases">
        <authorList>
            <person name="Ou C."/>
        </authorList>
    </citation>
    <scope>NUCLEOTIDE SEQUENCE [LARGE SCALE GENOMIC DNA]</scope>
    <source>
        <strain evidence="2">S2</strain>
        <tissue evidence="2">Leaf</tissue>
    </source>
</reference>
<dbReference type="SUPFAM" id="SSF52058">
    <property type="entry name" value="L domain-like"/>
    <property type="match status" value="1"/>
</dbReference>
<sequence length="252" mass="29225">MRNLRHEKDVVSKSNVGTPLKDKQHLHSLELFWKYREDVNAVEEDIIKSMEVLQPYSNLKQLTMCFYSGVRFASWFSSLINIVNLTMWDCKRCQHLPPLDHFPSLKFLRLHGLEKLEYISENESSISMSDEMMRISFFPSLEDLYIADCPVLKGWWRAHTHNTASSSSSSSSTENMPLPSFPRLSILTILECPNLTSLPEGTRGLPCLNRLQIYRFPMLSERCKKETGEDWPKIAHIPYIANKRNKKNNISS</sequence>
<dbReference type="AlphaFoldDB" id="A0A5N5EVF1"/>
<dbReference type="Gene3D" id="3.80.10.10">
    <property type="entry name" value="Ribonuclease Inhibitor"/>
    <property type="match status" value="1"/>
</dbReference>
<protein>
    <submittedName>
        <fullName evidence="2">Disease resistance protein RGA2-like</fullName>
    </submittedName>
</protein>
<keyword evidence="3" id="KW-1185">Reference proteome</keyword>
<feature type="domain" description="R13L1/DRL21-like LRR repeat region" evidence="1">
    <location>
        <begin position="15"/>
        <end position="112"/>
    </location>
</feature>
<organism evidence="2 3">
    <name type="scientific">Pyrus ussuriensis x Pyrus communis</name>
    <dbReference type="NCBI Taxonomy" id="2448454"/>
    <lineage>
        <taxon>Eukaryota</taxon>
        <taxon>Viridiplantae</taxon>
        <taxon>Streptophyta</taxon>
        <taxon>Embryophyta</taxon>
        <taxon>Tracheophyta</taxon>
        <taxon>Spermatophyta</taxon>
        <taxon>Magnoliopsida</taxon>
        <taxon>eudicotyledons</taxon>
        <taxon>Gunneridae</taxon>
        <taxon>Pentapetalae</taxon>
        <taxon>rosids</taxon>
        <taxon>fabids</taxon>
        <taxon>Rosales</taxon>
        <taxon>Rosaceae</taxon>
        <taxon>Amygdaloideae</taxon>
        <taxon>Maleae</taxon>
        <taxon>Pyrus</taxon>
    </lineage>
</organism>
<dbReference type="InterPro" id="IPR032675">
    <property type="entry name" value="LRR_dom_sf"/>
</dbReference>
<dbReference type="Pfam" id="PF25019">
    <property type="entry name" value="LRR_R13L1-DRL21"/>
    <property type="match status" value="1"/>
</dbReference>
<gene>
    <name evidence="2" type="ORF">D8674_030197</name>
</gene>
<dbReference type="InterPro" id="IPR056789">
    <property type="entry name" value="LRR_R13L1-DRL21"/>
</dbReference>
<dbReference type="PANTHER" id="PTHR47186:SF13">
    <property type="entry name" value="DISEASE RESISTANCE PROTEIN RGA3"/>
    <property type="match status" value="1"/>
</dbReference>
<evidence type="ECO:0000313" key="3">
    <source>
        <dbReference type="Proteomes" id="UP000327157"/>
    </source>
</evidence>
<comment type="caution">
    <text evidence="2">The sequence shown here is derived from an EMBL/GenBank/DDBJ whole genome shotgun (WGS) entry which is preliminary data.</text>
</comment>
<name>A0A5N5EVF1_9ROSA</name>
<dbReference type="EMBL" id="SMOL01000781">
    <property type="protein sequence ID" value="KAB2594747.1"/>
    <property type="molecule type" value="Genomic_DNA"/>
</dbReference>
<proteinExistence type="predicted"/>
<dbReference type="Proteomes" id="UP000327157">
    <property type="component" value="Chromosome 7"/>
</dbReference>
<dbReference type="OrthoDB" id="1166007at2759"/>
<dbReference type="PANTHER" id="PTHR47186">
    <property type="entry name" value="LEUCINE-RICH REPEAT-CONTAINING PROTEIN 57"/>
    <property type="match status" value="1"/>
</dbReference>